<dbReference type="OrthoDB" id="6522514at2"/>
<dbReference type="Proteomes" id="UP000245981">
    <property type="component" value="Unassembled WGS sequence"/>
</dbReference>
<feature type="chain" id="PRO_5015902881" evidence="1">
    <location>
        <begin position="20"/>
        <end position="81"/>
    </location>
</feature>
<keyword evidence="1" id="KW-0732">Signal</keyword>
<dbReference type="AlphaFoldDB" id="A0A2V2BMA3"/>
<dbReference type="STRING" id="574096.HA38_06385"/>
<gene>
    <name evidence="2" type="ORF">C7431_101617</name>
</gene>
<comment type="caution">
    <text evidence="2">The sequence shown here is derived from an EMBL/GenBank/DDBJ whole genome shotgun (WGS) entry which is preliminary data.</text>
</comment>
<dbReference type="EMBL" id="QGHF01000001">
    <property type="protein sequence ID" value="PWL00805.1"/>
    <property type="molecule type" value="Genomic_DNA"/>
</dbReference>
<evidence type="ECO:0000313" key="2">
    <source>
        <dbReference type="EMBL" id="PWL00805.1"/>
    </source>
</evidence>
<protein>
    <submittedName>
        <fullName evidence="2">Uncharacterized protein</fullName>
    </submittedName>
</protein>
<accession>A0A2V2BMA3</accession>
<organism evidence="2 3">
    <name type="scientific">Pantoea allii</name>
    <dbReference type="NCBI Taxonomy" id="574096"/>
    <lineage>
        <taxon>Bacteria</taxon>
        <taxon>Pseudomonadati</taxon>
        <taxon>Pseudomonadota</taxon>
        <taxon>Gammaproteobacteria</taxon>
        <taxon>Enterobacterales</taxon>
        <taxon>Erwiniaceae</taxon>
        <taxon>Pantoea</taxon>
    </lineage>
</organism>
<proteinExistence type="predicted"/>
<evidence type="ECO:0000313" key="3">
    <source>
        <dbReference type="Proteomes" id="UP000245981"/>
    </source>
</evidence>
<evidence type="ECO:0000256" key="1">
    <source>
        <dbReference type="SAM" id="SignalP"/>
    </source>
</evidence>
<name>A0A2V2BMA3_9GAMM</name>
<feature type="signal peptide" evidence="1">
    <location>
        <begin position="1"/>
        <end position="19"/>
    </location>
</feature>
<sequence length="81" mass="8579">MKYLLALLLSGLMVSSALSQPAPTFPSRAPLPQLTPVAAKCDLSSCQTRCYVEQSHCNTRNSGACSTQAQLCVQSCAAQCK</sequence>
<reference evidence="2 3" key="1">
    <citation type="submission" date="2018-05" db="EMBL/GenBank/DDBJ databases">
        <title>Genomic Encyclopedia of Type Strains, Phase IV (KMG-V): Genome sequencing to study the core and pangenomes of soil and plant-associated prokaryotes.</title>
        <authorList>
            <person name="Whitman W."/>
        </authorList>
    </citation>
    <scope>NUCLEOTIDE SEQUENCE [LARGE SCALE GENOMIC DNA]</scope>
    <source>
        <strain evidence="2 3">PNA 200-10</strain>
    </source>
</reference>